<dbReference type="InterPro" id="IPR023296">
    <property type="entry name" value="Glyco_hydro_beta-prop_sf"/>
</dbReference>
<protein>
    <submittedName>
        <fullName evidence="1">CAZy families GH43|CBM42 protein</fullName>
    </submittedName>
</protein>
<dbReference type="Gene3D" id="2.115.10.20">
    <property type="entry name" value="Glycosyl hydrolase domain, family 43"/>
    <property type="match status" value="1"/>
</dbReference>
<sequence length="99" mass="10755">MSTTPTTGYLCTYFSGDESTGDDQQIRFATSPDGLHWNEMNGGRPLLESTINDHGARDPFIIRLEDGGFALIATDLNTRNAAYRGSDGTPNGVGWRRTG</sequence>
<dbReference type="AlphaFoldDB" id="A0A060BNV1"/>
<feature type="non-terminal residue" evidence="1">
    <location>
        <position position="99"/>
    </location>
</feature>
<proteinExistence type="predicted"/>
<accession>A0A060BNV1</accession>
<dbReference type="EMBL" id="KF118691">
    <property type="protein sequence ID" value="AIA85953.1"/>
    <property type="molecule type" value="Genomic_DNA"/>
</dbReference>
<reference evidence="1" key="1">
    <citation type="journal article" date="2013" name="Environ. Microbiol.">
        <title>Seasonally variable intestinal metagenomes of the red palm weevil (Rhynchophorus ferrugineus).</title>
        <authorList>
            <person name="Jia S."/>
            <person name="Zhang X."/>
            <person name="Zhang G."/>
            <person name="Yin A."/>
            <person name="Zhang S."/>
            <person name="Li F."/>
            <person name="Wang L."/>
            <person name="Zhao D."/>
            <person name="Yun Q."/>
            <person name="Tala"/>
            <person name="Wang J."/>
            <person name="Sun G."/>
            <person name="Baabdullah M."/>
            <person name="Yu X."/>
            <person name="Hu S."/>
            <person name="Al-Mssallem I.S."/>
            <person name="Yu J."/>
        </authorList>
    </citation>
    <scope>NUCLEOTIDE SEQUENCE</scope>
</reference>
<dbReference type="SUPFAM" id="SSF75005">
    <property type="entry name" value="Arabinanase/levansucrase/invertase"/>
    <property type="match status" value="1"/>
</dbReference>
<name>A0A060BNV1_9ACTN</name>
<organism evidence="1">
    <name type="scientific">uncultured Streptomyces sp</name>
    <dbReference type="NCBI Taxonomy" id="174707"/>
    <lineage>
        <taxon>Bacteria</taxon>
        <taxon>Bacillati</taxon>
        <taxon>Actinomycetota</taxon>
        <taxon>Actinomycetes</taxon>
        <taxon>Kitasatosporales</taxon>
        <taxon>Streptomycetaceae</taxon>
        <taxon>Streptomyces</taxon>
        <taxon>environmental samples</taxon>
    </lineage>
</organism>
<evidence type="ECO:0000313" key="1">
    <source>
        <dbReference type="EMBL" id="AIA85953.1"/>
    </source>
</evidence>